<feature type="region of interest" description="Disordered" evidence="1">
    <location>
        <begin position="163"/>
        <end position="186"/>
    </location>
</feature>
<sequence>MGKAQMDTELNELDKLVKENVIQKEQSALSNDDVKVEVEQSQSNPQSVKPLEDKPESVKVKTEEELEPMVSIKQESTTVSDPLTATDSNITDITNASSNVTSIDKPVDDAVSTSKTPESSTKIKNENTETLDISTIPQEVPIKEVNEIAADDDAEIDLDDADLDDLFSGENNDVGGDANDQVLLDDDDLFGDVGNLDDGDSEMGFTS</sequence>
<dbReference type="AlphaFoldDB" id="A0A9W6T976"/>
<proteinExistence type="predicted"/>
<gene>
    <name evidence="2" type="ORF">Cboi02_000643300</name>
</gene>
<feature type="region of interest" description="Disordered" evidence="1">
    <location>
        <begin position="27"/>
        <end position="123"/>
    </location>
</feature>
<feature type="compositionally biased region" description="Basic and acidic residues" evidence="1">
    <location>
        <begin position="50"/>
        <end position="63"/>
    </location>
</feature>
<feature type="compositionally biased region" description="Polar residues" evidence="1">
    <location>
        <begin position="73"/>
        <end position="102"/>
    </location>
</feature>
<feature type="compositionally biased region" description="Polar residues" evidence="1">
    <location>
        <begin position="111"/>
        <end position="120"/>
    </location>
</feature>
<evidence type="ECO:0000313" key="3">
    <source>
        <dbReference type="Proteomes" id="UP001165120"/>
    </source>
</evidence>
<evidence type="ECO:0000313" key="2">
    <source>
        <dbReference type="EMBL" id="GME80647.1"/>
    </source>
</evidence>
<accession>A0A9W6T976</accession>
<keyword evidence="3" id="KW-1185">Reference proteome</keyword>
<evidence type="ECO:0000256" key="1">
    <source>
        <dbReference type="SAM" id="MobiDB-lite"/>
    </source>
</evidence>
<protein>
    <submittedName>
        <fullName evidence="2">Unnamed protein product</fullName>
    </submittedName>
</protein>
<dbReference type="Proteomes" id="UP001165120">
    <property type="component" value="Unassembled WGS sequence"/>
</dbReference>
<dbReference type="EMBL" id="BSXN01004138">
    <property type="protein sequence ID" value="GME80647.1"/>
    <property type="molecule type" value="Genomic_DNA"/>
</dbReference>
<name>A0A9W6T976_CANBO</name>
<comment type="caution">
    <text evidence="2">The sequence shown here is derived from an EMBL/GenBank/DDBJ whole genome shotgun (WGS) entry which is preliminary data.</text>
</comment>
<reference evidence="2" key="1">
    <citation type="submission" date="2023-04" db="EMBL/GenBank/DDBJ databases">
        <title>Candida boidinii NBRC 10035.</title>
        <authorList>
            <person name="Ichikawa N."/>
            <person name="Sato H."/>
            <person name="Tonouchi N."/>
        </authorList>
    </citation>
    <scope>NUCLEOTIDE SEQUENCE</scope>
    <source>
        <strain evidence="2">NBRC 10035</strain>
    </source>
</reference>
<organism evidence="2 3">
    <name type="scientific">Candida boidinii</name>
    <name type="common">Yeast</name>
    <dbReference type="NCBI Taxonomy" id="5477"/>
    <lineage>
        <taxon>Eukaryota</taxon>
        <taxon>Fungi</taxon>
        <taxon>Dikarya</taxon>
        <taxon>Ascomycota</taxon>
        <taxon>Saccharomycotina</taxon>
        <taxon>Pichiomycetes</taxon>
        <taxon>Pichiales</taxon>
        <taxon>Pichiaceae</taxon>
        <taxon>Ogataea</taxon>
        <taxon>Ogataea/Candida clade</taxon>
    </lineage>
</organism>